<sequence length="292" mass="29573">MKTLVSQSGSQPRIVDAPDAAPSAGEVVITVEAAAVNPADLMVASGAARNVFQLPESVGIGWDVAGLIAATGDGVTDFEIGDRVAAMHDNMAAAARSHADRVVVPAASVAHVPADLKTEEAATVPLNALTAQQALRLLGRSEGRRLLVTGAAGGVGGYAIALAAADGWQVDGLARESDRAFVESTGAQLVTSAGPEPYDAILDAASLGDIAALRDGGDYLSLVGDTSERGRGIRALAVGVHADGAALTDLLARSATGELRPRVAATYPFEDHAAAYADTARPGSRGRVLLLP</sequence>
<evidence type="ECO:0000313" key="4">
    <source>
        <dbReference type="Proteomes" id="UP001596298"/>
    </source>
</evidence>
<reference evidence="4" key="1">
    <citation type="journal article" date="2019" name="Int. J. Syst. Evol. Microbiol.">
        <title>The Global Catalogue of Microorganisms (GCM) 10K type strain sequencing project: providing services to taxonomists for standard genome sequencing and annotation.</title>
        <authorList>
            <consortium name="The Broad Institute Genomics Platform"/>
            <consortium name="The Broad Institute Genome Sequencing Center for Infectious Disease"/>
            <person name="Wu L."/>
            <person name="Ma J."/>
        </authorList>
    </citation>
    <scope>NUCLEOTIDE SEQUENCE [LARGE SCALE GENOMIC DNA]</scope>
    <source>
        <strain evidence="4">CCUG 58127</strain>
    </source>
</reference>
<dbReference type="RefSeq" id="WP_382398287.1">
    <property type="nucleotide sequence ID" value="NZ_JBHSWH010000001.1"/>
</dbReference>
<dbReference type="InterPro" id="IPR051603">
    <property type="entry name" value="Zinc-ADH_QOR/CCCR"/>
</dbReference>
<dbReference type="GO" id="GO:0016491">
    <property type="term" value="F:oxidoreductase activity"/>
    <property type="evidence" value="ECO:0007669"/>
    <property type="project" value="UniProtKB-KW"/>
</dbReference>
<comment type="caution">
    <text evidence="3">The sequence shown here is derived from an EMBL/GenBank/DDBJ whole genome shotgun (WGS) entry which is preliminary data.</text>
</comment>
<dbReference type="InterPro" id="IPR011032">
    <property type="entry name" value="GroES-like_sf"/>
</dbReference>
<name>A0ABW2ABQ7_9MICO</name>
<gene>
    <name evidence="3" type="ORF">ACFQDH_02865</name>
</gene>
<evidence type="ECO:0000256" key="1">
    <source>
        <dbReference type="ARBA" id="ARBA00022857"/>
    </source>
</evidence>
<dbReference type="Proteomes" id="UP001596298">
    <property type="component" value="Unassembled WGS sequence"/>
</dbReference>
<dbReference type="EC" id="1.-.-.-" evidence="3"/>
<dbReference type="InterPro" id="IPR036291">
    <property type="entry name" value="NAD(P)-bd_dom_sf"/>
</dbReference>
<keyword evidence="4" id="KW-1185">Reference proteome</keyword>
<dbReference type="PANTHER" id="PTHR44154">
    <property type="entry name" value="QUINONE OXIDOREDUCTASE"/>
    <property type="match status" value="1"/>
</dbReference>
<dbReference type="CDD" id="cd05289">
    <property type="entry name" value="MDR_like_2"/>
    <property type="match status" value="1"/>
</dbReference>
<dbReference type="SUPFAM" id="SSF50129">
    <property type="entry name" value="GroES-like"/>
    <property type="match status" value="1"/>
</dbReference>
<dbReference type="Pfam" id="PF08240">
    <property type="entry name" value="ADH_N"/>
    <property type="match status" value="1"/>
</dbReference>
<dbReference type="Pfam" id="PF13602">
    <property type="entry name" value="ADH_zinc_N_2"/>
    <property type="match status" value="1"/>
</dbReference>
<dbReference type="SMART" id="SM00829">
    <property type="entry name" value="PKS_ER"/>
    <property type="match status" value="1"/>
</dbReference>
<dbReference type="EMBL" id="JBHSWH010000001">
    <property type="protein sequence ID" value="MFC6704241.1"/>
    <property type="molecule type" value="Genomic_DNA"/>
</dbReference>
<dbReference type="PANTHER" id="PTHR44154:SF1">
    <property type="entry name" value="QUINONE OXIDOREDUCTASE"/>
    <property type="match status" value="1"/>
</dbReference>
<organism evidence="3 4">
    <name type="scientific">Flexivirga alba</name>
    <dbReference type="NCBI Taxonomy" id="702742"/>
    <lineage>
        <taxon>Bacteria</taxon>
        <taxon>Bacillati</taxon>
        <taxon>Actinomycetota</taxon>
        <taxon>Actinomycetes</taxon>
        <taxon>Micrococcales</taxon>
        <taxon>Dermacoccaceae</taxon>
        <taxon>Flexivirga</taxon>
    </lineage>
</organism>
<keyword evidence="1" id="KW-0521">NADP</keyword>
<accession>A0ABW2ABQ7</accession>
<dbReference type="InterPro" id="IPR020843">
    <property type="entry name" value="ER"/>
</dbReference>
<dbReference type="Gene3D" id="3.40.50.720">
    <property type="entry name" value="NAD(P)-binding Rossmann-like Domain"/>
    <property type="match status" value="1"/>
</dbReference>
<dbReference type="InterPro" id="IPR013154">
    <property type="entry name" value="ADH-like_N"/>
</dbReference>
<dbReference type="Gene3D" id="3.90.180.10">
    <property type="entry name" value="Medium-chain alcohol dehydrogenases, catalytic domain"/>
    <property type="match status" value="1"/>
</dbReference>
<proteinExistence type="predicted"/>
<feature type="domain" description="Enoyl reductase (ER)" evidence="2">
    <location>
        <begin position="9"/>
        <end position="290"/>
    </location>
</feature>
<protein>
    <submittedName>
        <fullName evidence="3">NADP-dependent oxidoreductase</fullName>
        <ecNumber evidence="3">1.-.-.-</ecNumber>
    </submittedName>
</protein>
<evidence type="ECO:0000313" key="3">
    <source>
        <dbReference type="EMBL" id="MFC6704241.1"/>
    </source>
</evidence>
<keyword evidence="3" id="KW-0560">Oxidoreductase</keyword>
<evidence type="ECO:0000259" key="2">
    <source>
        <dbReference type="SMART" id="SM00829"/>
    </source>
</evidence>
<dbReference type="SUPFAM" id="SSF51735">
    <property type="entry name" value="NAD(P)-binding Rossmann-fold domains"/>
    <property type="match status" value="1"/>
</dbReference>